<protein>
    <submittedName>
        <fullName evidence="2">Uncharacterized protein</fullName>
    </submittedName>
</protein>
<dbReference type="Proteomes" id="UP000003773">
    <property type="component" value="Unassembled WGS sequence"/>
</dbReference>
<dbReference type="EMBL" id="AAXD02000018">
    <property type="protein sequence ID" value="EDN83226.1"/>
    <property type="molecule type" value="Genomic_DNA"/>
</dbReference>
<reference evidence="2 3" key="2">
    <citation type="submission" date="2007-05" db="EMBL/GenBank/DDBJ databases">
        <title>Draft genome sequence of Bifidobacterium adolescentis (L2-32).</title>
        <authorList>
            <person name="Sudarsanam P."/>
            <person name="Ley R."/>
            <person name="Guruge J."/>
            <person name="Turnbaugh P.J."/>
            <person name="Mahowald M."/>
            <person name="Liep D."/>
            <person name="Gordon J."/>
        </authorList>
    </citation>
    <scope>NUCLEOTIDE SEQUENCE [LARGE SCALE GENOMIC DNA]</scope>
    <source>
        <strain evidence="2 3">L2-32</strain>
    </source>
</reference>
<sequence length="90" mass="9611">MGLSRNKVAVPEGAAGSPPFYGEFSPMFFGQCVPHDGVTVMPYSVDAGVEEIMGLDVPSGCPGVVWVCFWAPGPPPHRFVSVARFDAHME</sequence>
<name>A7A2U3_BIFAD</name>
<evidence type="ECO:0000313" key="1">
    <source>
        <dbReference type="EMBL" id="EDN82716.1"/>
    </source>
</evidence>
<dbReference type="HOGENOM" id="CLU_2434921_0_0_11"/>
<accession>A7A2U3</accession>
<proteinExistence type="predicted"/>
<dbReference type="EMBL" id="AAXD02000052">
    <property type="protein sequence ID" value="EDN82716.1"/>
    <property type="molecule type" value="Genomic_DNA"/>
</dbReference>
<comment type="caution">
    <text evidence="2">The sequence shown here is derived from an EMBL/GenBank/DDBJ whole genome shotgun (WGS) entry which is preliminary data.</text>
</comment>
<organism evidence="2 3">
    <name type="scientific">Bifidobacterium adolescentis L2-32</name>
    <dbReference type="NCBI Taxonomy" id="411481"/>
    <lineage>
        <taxon>Bacteria</taxon>
        <taxon>Bacillati</taxon>
        <taxon>Actinomycetota</taxon>
        <taxon>Actinomycetes</taxon>
        <taxon>Bifidobacteriales</taxon>
        <taxon>Bifidobacteriaceae</taxon>
        <taxon>Bifidobacterium</taxon>
    </lineage>
</organism>
<reference evidence="2 3" key="1">
    <citation type="submission" date="2007-04" db="EMBL/GenBank/DDBJ databases">
        <authorList>
            <person name="Fulton L."/>
            <person name="Clifton S."/>
            <person name="Fulton B."/>
            <person name="Xu J."/>
            <person name="Minx P."/>
            <person name="Pepin K.H."/>
            <person name="Johnson M."/>
            <person name="Thiruvilangam P."/>
            <person name="Bhonagiri V."/>
            <person name="Nash W.E."/>
            <person name="Mardis E.R."/>
            <person name="Wilson R.K."/>
        </authorList>
    </citation>
    <scope>NUCLEOTIDE SEQUENCE [LARGE SCALE GENOMIC DNA]</scope>
    <source>
        <strain evidence="2 3">L2-32</strain>
    </source>
</reference>
<gene>
    <name evidence="2" type="ORF">BIFADO_00125</name>
    <name evidence="1" type="ORF">BIFADO_01772</name>
</gene>
<evidence type="ECO:0000313" key="3">
    <source>
        <dbReference type="Proteomes" id="UP000003773"/>
    </source>
</evidence>
<dbReference type="AlphaFoldDB" id="A7A2U3"/>
<evidence type="ECO:0000313" key="2">
    <source>
        <dbReference type="EMBL" id="EDN83226.1"/>
    </source>
</evidence>